<name>A0ABQ1CLN0_STRDI</name>
<comment type="caution">
    <text evidence="2">The sequence shown here is derived from an EMBL/GenBank/DDBJ whole genome shotgun (WGS) entry which is preliminary data.</text>
</comment>
<evidence type="ECO:0000256" key="1">
    <source>
        <dbReference type="SAM" id="MobiDB-lite"/>
    </source>
</evidence>
<sequence length="120" mass="12758">MDELAEAATGPYKKAKIDTRTGKIARGQSNAGRALQKHADPSRGPVHASKFPTLASDAERTEIGDNMVLELLTNPGSTDTLGSASAHYGGTVRDIWHPSGSYGARWSMRGGRLTFEGFLG</sequence>
<proteinExistence type="predicted"/>
<dbReference type="Proteomes" id="UP000472710">
    <property type="component" value="Unassembled WGS sequence"/>
</dbReference>
<evidence type="ECO:0000313" key="3">
    <source>
        <dbReference type="Proteomes" id="UP000472710"/>
    </source>
</evidence>
<organism evidence="2 3">
    <name type="scientific">Streptomyces diastaticus subsp. diastaticus</name>
    <dbReference type="NCBI Taxonomy" id="68040"/>
    <lineage>
        <taxon>Bacteria</taxon>
        <taxon>Bacillati</taxon>
        <taxon>Actinomycetota</taxon>
        <taxon>Actinomycetes</taxon>
        <taxon>Kitasatosporales</taxon>
        <taxon>Streptomycetaceae</taxon>
        <taxon>Streptomyces</taxon>
        <taxon>Streptomyces diastaticus group</taxon>
    </lineage>
</organism>
<evidence type="ECO:0000313" key="2">
    <source>
        <dbReference type="EMBL" id="GFH71038.1"/>
    </source>
</evidence>
<protein>
    <recommendedName>
        <fullName evidence="4">HK97 gp10 family phage protein</fullName>
    </recommendedName>
</protein>
<keyword evidence="3" id="KW-1185">Reference proteome</keyword>
<accession>A0ABQ1CLN0</accession>
<feature type="region of interest" description="Disordered" evidence="1">
    <location>
        <begin position="24"/>
        <end position="56"/>
    </location>
</feature>
<dbReference type="EMBL" id="BLLN01000003">
    <property type="protein sequence ID" value="GFH71038.1"/>
    <property type="molecule type" value="Genomic_DNA"/>
</dbReference>
<reference evidence="2 3" key="1">
    <citation type="submission" date="2020-02" db="EMBL/GenBank/DDBJ databases">
        <title>Whole genome shotgun sequence of Streptomyces diastaticus subsp. diastaticus NBRC 13412.</title>
        <authorList>
            <person name="Ichikawa N."/>
            <person name="Komaki H."/>
            <person name="Tamura T."/>
        </authorList>
    </citation>
    <scope>NUCLEOTIDE SEQUENCE [LARGE SCALE GENOMIC DNA]</scope>
    <source>
        <strain evidence="2 3">NBRC 13412</strain>
    </source>
</reference>
<evidence type="ECO:0008006" key="4">
    <source>
        <dbReference type="Google" id="ProtNLM"/>
    </source>
</evidence>
<gene>
    <name evidence="2" type="ORF">Sdia_18060</name>
</gene>